<dbReference type="GO" id="GO:0005198">
    <property type="term" value="F:structural molecule activity"/>
    <property type="evidence" value="ECO:0007669"/>
    <property type="project" value="InterPro"/>
</dbReference>
<dbReference type="NCBIfam" id="TIGR02492">
    <property type="entry name" value="flgK_ends"/>
    <property type="match status" value="1"/>
</dbReference>
<evidence type="ECO:0000256" key="6">
    <source>
        <dbReference type="ARBA" id="ARBA00023143"/>
    </source>
</evidence>
<dbReference type="PATRIC" id="fig|908809.3.peg.2205"/>
<evidence type="ECO:0000259" key="9">
    <source>
        <dbReference type="Pfam" id="PF22638"/>
    </source>
</evidence>
<dbReference type="RefSeq" id="WP_057979502.1">
    <property type="nucleotide sequence ID" value="NZ_LKHP01000018.1"/>
</dbReference>
<dbReference type="Pfam" id="PF22638">
    <property type="entry name" value="FlgK_D1"/>
    <property type="match status" value="1"/>
</dbReference>
<keyword evidence="10" id="KW-0966">Cell projection</keyword>
<keyword evidence="10" id="KW-0969">Cilium</keyword>
<comment type="subcellular location">
    <subcellularLocation>
        <location evidence="1">Bacterial flagellum</location>
    </subcellularLocation>
    <subcellularLocation>
        <location evidence="2">Secreted</location>
    </subcellularLocation>
</comment>
<dbReference type="GO" id="GO:0005576">
    <property type="term" value="C:extracellular region"/>
    <property type="evidence" value="ECO:0007669"/>
    <property type="project" value="UniProtKB-SubCell"/>
</dbReference>
<reference evidence="10 11" key="1">
    <citation type="submission" date="2015-09" db="EMBL/GenBank/DDBJ databases">
        <title>Draft genome sequence of a Caloramator mitchellensis, a moderate thermophile from the Great Artesian Basin of Australia.</title>
        <authorList>
            <person name="Patel B.K."/>
        </authorList>
    </citation>
    <scope>NUCLEOTIDE SEQUENCE [LARGE SCALE GENOMIC DNA]</scope>
    <source>
        <strain evidence="10 11">VF08</strain>
    </source>
</reference>
<evidence type="ECO:0000256" key="4">
    <source>
        <dbReference type="ARBA" id="ARBA00016244"/>
    </source>
</evidence>
<organism evidence="10 11">
    <name type="scientific">Caloramator mitchellensis</name>
    <dbReference type="NCBI Taxonomy" id="908809"/>
    <lineage>
        <taxon>Bacteria</taxon>
        <taxon>Bacillati</taxon>
        <taxon>Bacillota</taxon>
        <taxon>Clostridia</taxon>
        <taxon>Eubacteriales</taxon>
        <taxon>Clostridiaceae</taxon>
        <taxon>Caloramator</taxon>
    </lineage>
</organism>
<protein>
    <recommendedName>
        <fullName evidence="4">Flagellar hook-associated protein 1</fullName>
    </recommendedName>
</protein>
<dbReference type="GO" id="GO:0044780">
    <property type="term" value="P:bacterial-type flagellum assembly"/>
    <property type="evidence" value="ECO:0007669"/>
    <property type="project" value="InterPro"/>
</dbReference>
<dbReference type="EMBL" id="LKHP01000018">
    <property type="protein sequence ID" value="KRQ85989.1"/>
    <property type="molecule type" value="Genomic_DNA"/>
</dbReference>
<evidence type="ECO:0000259" key="8">
    <source>
        <dbReference type="Pfam" id="PF06429"/>
    </source>
</evidence>
<dbReference type="SUPFAM" id="SSF64518">
    <property type="entry name" value="Phase 1 flagellin"/>
    <property type="match status" value="1"/>
</dbReference>
<evidence type="ECO:0000256" key="2">
    <source>
        <dbReference type="ARBA" id="ARBA00004613"/>
    </source>
</evidence>
<accession>A0A0R3JZH1</accession>
<gene>
    <name evidence="10" type="primary">flgK</name>
    <name evidence="10" type="ORF">ABG79_02217</name>
</gene>
<evidence type="ECO:0000256" key="3">
    <source>
        <dbReference type="ARBA" id="ARBA00009677"/>
    </source>
</evidence>
<feature type="domain" description="Flagellar basal body rod protein N-terminal" evidence="7">
    <location>
        <begin position="8"/>
        <end position="37"/>
    </location>
</feature>
<dbReference type="InterPro" id="IPR002371">
    <property type="entry name" value="FlgK"/>
</dbReference>
<dbReference type="Pfam" id="PF06429">
    <property type="entry name" value="Flg_bbr_C"/>
    <property type="match status" value="1"/>
</dbReference>
<evidence type="ECO:0000313" key="10">
    <source>
        <dbReference type="EMBL" id="KRQ85989.1"/>
    </source>
</evidence>
<dbReference type="InterPro" id="IPR053927">
    <property type="entry name" value="FlgK_helical"/>
</dbReference>
<feature type="domain" description="Flagellar hook-associated protein FlgK helical" evidence="9">
    <location>
        <begin position="102"/>
        <end position="239"/>
    </location>
</feature>
<name>A0A0R3JZH1_CALMK</name>
<keyword evidence="6" id="KW-0975">Bacterial flagellum</keyword>
<evidence type="ECO:0000313" key="11">
    <source>
        <dbReference type="Proteomes" id="UP000052015"/>
    </source>
</evidence>
<keyword evidence="10" id="KW-0282">Flagellum</keyword>
<feature type="domain" description="Flagellar basal-body/hook protein C-terminal" evidence="8">
    <location>
        <begin position="565"/>
        <end position="601"/>
    </location>
</feature>
<sequence length="608" mass="66796">MSGLFNTFNIARRGMFAQQTALNVVSHNVSNANTEGYSVQRANLKTSEPFGMPSLTTAAEPGQIGTGVEVGSITRSRDEFLDYYVRKETSTLKNYESREQFLSEIEAIFTEPSDTGLATLMTRFWDSLQGLATNPESSTARTLVASNGDALASGIRHNYTQLEDLEANISDLIQNQVFEVGSLFTQIKDLNEQIKAVVVGGKIPNDLLDRRDLLLDKLSERFGFDIEKTGYMGVKIKAKMADGTYKDVLTDLTVNNGLAYVNDIELTAKDKNGNDVTIKKKDIPVTLSELPSSIKVIVYIDGDINKPQTKDVSISSVDDLKKYFNVETAKDANGNDVYVVKNIMPHTVFYDAAQLKQGTLSITPADFNNGSLKGLDSLSFEINDYKTQLNNLAKAIAISVNTIHSNSSDLSVGVNFFDISAETSDQAAKVLSINSDILKDPQKINAGKYLNGHANYSAGNGDRAILLGQLRNTRMELLKINSREDFLKNVFFDDLGNPISSTTPSGTNLADSNFAKLVSNNSGTTLDNYFKSTIAQLGVSNQEAKRMVTNQEALLDQLIVRRESVSGVSLDEEMTNMMQFQRAYEANAKMISVIDQLLDVVVNGLVRR</sequence>
<dbReference type="PANTHER" id="PTHR30033">
    <property type="entry name" value="FLAGELLAR HOOK-ASSOCIATED PROTEIN 1"/>
    <property type="match status" value="1"/>
</dbReference>
<dbReference type="PRINTS" id="PR01005">
    <property type="entry name" value="FLGHOOKAP1"/>
</dbReference>
<keyword evidence="5" id="KW-0964">Secreted</keyword>
<comment type="caution">
    <text evidence="10">The sequence shown here is derived from an EMBL/GenBank/DDBJ whole genome shotgun (WGS) entry which is preliminary data.</text>
</comment>
<dbReference type="Pfam" id="PF00460">
    <property type="entry name" value="Flg_bb_rod"/>
    <property type="match status" value="1"/>
</dbReference>
<dbReference type="OrthoDB" id="9802553at2"/>
<evidence type="ECO:0000259" key="7">
    <source>
        <dbReference type="Pfam" id="PF00460"/>
    </source>
</evidence>
<evidence type="ECO:0000256" key="1">
    <source>
        <dbReference type="ARBA" id="ARBA00004365"/>
    </source>
</evidence>
<dbReference type="PANTHER" id="PTHR30033:SF1">
    <property type="entry name" value="FLAGELLAR HOOK-ASSOCIATED PROTEIN 1"/>
    <property type="match status" value="1"/>
</dbReference>
<dbReference type="InterPro" id="IPR001444">
    <property type="entry name" value="Flag_bb_rod_N"/>
</dbReference>
<proteinExistence type="inferred from homology"/>
<dbReference type="GO" id="GO:0009424">
    <property type="term" value="C:bacterial-type flagellum hook"/>
    <property type="evidence" value="ECO:0007669"/>
    <property type="project" value="InterPro"/>
</dbReference>
<comment type="similarity">
    <text evidence="3">Belongs to the flagella basal body rod proteins family.</text>
</comment>
<dbReference type="STRING" id="908809.ABG79_02217"/>
<evidence type="ECO:0000256" key="5">
    <source>
        <dbReference type="ARBA" id="ARBA00022525"/>
    </source>
</evidence>
<keyword evidence="11" id="KW-1185">Reference proteome</keyword>
<dbReference type="AlphaFoldDB" id="A0A0R3JZH1"/>
<dbReference type="InterPro" id="IPR010930">
    <property type="entry name" value="Flg_bb/hook_C_dom"/>
</dbReference>
<dbReference type="Proteomes" id="UP000052015">
    <property type="component" value="Unassembled WGS sequence"/>
</dbReference>